<evidence type="ECO:0000256" key="1">
    <source>
        <dbReference type="SAM" id="MobiDB-lite"/>
    </source>
</evidence>
<feature type="region of interest" description="Disordered" evidence="1">
    <location>
        <begin position="281"/>
        <end position="329"/>
    </location>
</feature>
<keyword evidence="3" id="KW-1185">Reference proteome</keyword>
<comment type="caution">
    <text evidence="2">The sequence shown here is derived from an EMBL/GenBank/DDBJ whole genome shotgun (WGS) entry which is preliminary data.</text>
</comment>
<organism evidence="2 3">
    <name type="scientific">Chelativorans intermedius</name>
    <dbReference type="NCBI Taxonomy" id="515947"/>
    <lineage>
        <taxon>Bacteria</taxon>
        <taxon>Pseudomonadati</taxon>
        <taxon>Pseudomonadota</taxon>
        <taxon>Alphaproteobacteria</taxon>
        <taxon>Hyphomicrobiales</taxon>
        <taxon>Phyllobacteriaceae</taxon>
        <taxon>Chelativorans</taxon>
    </lineage>
</organism>
<dbReference type="EMBL" id="JBHLXD010000012">
    <property type="protein sequence ID" value="MFC0208523.1"/>
    <property type="molecule type" value="Genomic_DNA"/>
</dbReference>
<evidence type="ECO:0000313" key="2">
    <source>
        <dbReference type="EMBL" id="MFC0208523.1"/>
    </source>
</evidence>
<protein>
    <submittedName>
        <fullName evidence="2">ImuA family protein</fullName>
    </submittedName>
</protein>
<dbReference type="SUPFAM" id="SSF52540">
    <property type="entry name" value="P-loop containing nucleoside triphosphate hydrolases"/>
    <property type="match status" value="1"/>
</dbReference>
<dbReference type="RefSeq" id="WP_261521271.1">
    <property type="nucleotide sequence ID" value="NZ_JAODNW010000017.1"/>
</dbReference>
<gene>
    <name evidence="2" type="ORF">ACFFJ2_08940</name>
</gene>
<dbReference type="Gene3D" id="3.40.50.300">
    <property type="entry name" value="P-loop containing nucleotide triphosphate hydrolases"/>
    <property type="match status" value="1"/>
</dbReference>
<dbReference type="InterPro" id="IPR017026">
    <property type="entry name" value="ImuA"/>
</dbReference>
<name>A0ABV6D789_9HYPH</name>
<reference evidence="2 3" key="1">
    <citation type="submission" date="2024-09" db="EMBL/GenBank/DDBJ databases">
        <authorList>
            <person name="Sun Q."/>
            <person name="Mori K."/>
        </authorList>
    </citation>
    <scope>NUCLEOTIDE SEQUENCE [LARGE SCALE GENOMIC DNA]</scope>
    <source>
        <strain evidence="2 3">CCM 8543</strain>
    </source>
</reference>
<proteinExistence type="predicted"/>
<sequence>MARTAMARETICALRREIARIEGTLPEPLAMPGGQGSDVLRHGGMAARRAAAAGVLETGVARFDAALGGGVPLAALIEIHGRQTRDAGAAAGFALALAALVRKEESGRRRPLLWIGGRDLFREAGNPYAPGLERLFGVEADAFLFCAARHLADALWAAEEAARVDELCAVILEVRGNPARLDLTATRRLHRRAQEAGRPVLLLREWALAEPTAAPLRLEVGAAPAAPRATLAAPLEGTIGHPAFAVAIGKSRAGLQESFVVEWNPDALSLREVRPARARAVVPASGHRPHPAQAGGAVVALRRASVPSAPGGQPPREGRSAHRRPRRTG</sequence>
<accession>A0ABV6D789</accession>
<dbReference type="InterPro" id="IPR027417">
    <property type="entry name" value="P-loop_NTPase"/>
</dbReference>
<evidence type="ECO:0000313" key="3">
    <source>
        <dbReference type="Proteomes" id="UP001589755"/>
    </source>
</evidence>
<dbReference type="Proteomes" id="UP001589755">
    <property type="component" value="Unassembled WGS sequence"/>
</dbReference>
<dbReference type="PIRSF" id="PIRSF034285">
    <property type="entry name" value="UCP034285"/>
    <property type="match status" value="1"/>
</dbReference>